<dbReference type="EMBL" id="MN739543">
    <property type="protein sequence ID" value="QHT12271.1"/>
    <property type="molecule type" value="Genomic_DNA"/>
</dbReference>
<organism evidence="1">
    <name type="scientific">viral metagenome</name>
    <dbReference type="NCBI Taxonomy" id="1070528"/>
    <lineage>
        <taxon>unclassified sequences</taxon>
        <taxon>metagenomes</taxon>
        <taxon>organismal metagenomes</taxon>
    </lineage>
</organism>
<protein>
    <submittedName>
        <fullName evidence="1">Uncharacterized protein</fullName>
    </submittedName>
</protein>
<name>A0A6C0D6W6_9ZZZZ</name>
<proteinExistence type="predicted"/>
<reference evidence="1" key="1">
    <citation type="journal article" date="2020" name="Nature">
        <title>Giant virus diversity and host interactions through global metagenomics.</title>
        <authorList>
            <person name="Schulz F."/>
            <person name="Roux S."/>
            <person name="Paez-Espino D."/>
            <person name="Jungbluth S."/>
            <person name="Walsh D.A."/>
            <person name="Denef V.J."/>
            <person name="McMahon K.D."/>
            <person name="Konstantinidis K.T."/>
            <person name="Eloe-Fadrosh E.A."/>
            <person name="Kyrpides N.C."/>
            <person name="Woyke T."/>
        </authorList>
    </citation>
    <scope>NUCLEOTIDE SEQUENCE</scope>
    <source>
        <strain evidence="1">GVMAG-M-3300023174-129</strain>
    </source>
</reference>
<accession>A0A6C0D6W6</accession>
<evidence type="ECO:0000313" key="1">
    <source>
        <dbReference type="EMBL" id="QHT12271.1"/>
    </source>
</evidence>
<sequence>MEENTKKENNGEMNIELGDKIHIFGGRFNNTRGRIYYLDETLIRILPDGVSDRLIDLEIDDGYLKEEYEIENLYIIAKRKNPSFVVQQDYRVGQLAESFKGFEGVPVSKYVIVNVNEKEDSIVLKDSSNEEFSLEFNFKGIPLDFGIDVLRSREIPVMPDENALEDEAAEREALDQEEEIDFGEEETVEVTMMGEIKEIESSERIYPDNVQRSDMLQDFISKLDIKSQKNPNKIKEIRRLIELCILLRNELIHYEKNGVPFKKKETSFDTLLDLVVSPNNMLSRGVMDVKRTLYLDVDESKEFDGNVDIRSLKKQIQSEMEYSRTEFVGNQQVVVGDFLPNWYTGWEKYNKDYFRSFITKSKNSITQLTVDKDLLRVNYPDDNESKNVDGLPKVPYPIEGKDAVPITEEFVSSVYLSVLRVLGPRVGRLRAKEDPRILESADDTVIDSYLLFPKVYERELGTIRSGKLAYDINHSMYSPRLLESIFKKHNGVSMIPNAGSILAVGNRESETGNIVIEDWIKNLPIVLYGLGDALVELRSYGFGQKEFSYEQQKALLYKIDENIAHVISHIQYIRKKASEQIATLSFENKNLLNQESYEVCMDLLNSEPIMKQFVGLIQRRIPFYKNSDVAIFAGLNSYAQDLLLATLASYPQNIARYRNDFVNKQFVEGLRESMLVKIKMDEKQFEPEENRCVHVRSLNSIRKVKDSEQRMQLIAKFITQYQSYKKDNFIYCIVCDKHCLCEHEYLLLQEYLHPREKDTIHKELLLKFSGGVFQGKFICQNCGQAIADLDFDTSLEYDDEGKPMMGRSELVDKDAQEQEEIDLVLGAPTSSSQELQFESPAKTLYYQKARELFDSVGIFPNPQSYIRIINGVDASVLRRPSREQYIEIEKKKAKQQKGVKVLDYDVYINRIVVSAILAYSIVEVQTYIPNYIPRFSSQGCVADFRGYPLGKETDKRIIEYFACTSSGIIVRYMSRADDKKINDPWRLCGFGEERNEKKRQDILVKYIEGLLKEILVLADVQALLSKKKEYLLEVYGKSEQSEGLQEIIPHGFTPTMYDSTDEIIVSEAANKYEKVRGYILSTHKEAKDSIIKEMSPLVERTCCVHNLQNPNGFWANKDLPMLPEKEVPRGPINSHSKFLFNLRRDQKFEFNVSESDYYKIFLKVCFQGPRVGLFHEFGYNKICPHCDFKAPENIELQGEAYLKEQNIEINNSAFNKLLDAIHLRNSVSKDPKINIEVGNEILQTLYNITPAPFEEWRTLLNETLMELMKLDTKAESEDFAVAYGKISNTAIQSLEILKGFIGERELSTLESILDQPIAQTLESINISIILPLSRVLNGYNLEQLSLPNTYDLDGYIKEDINKFLKLHTQFIESLKDKLGTTFAKSKISYALKQLSVFIHTLQNKVRIPLVLGGKIGLPYIMKAGIVNILKDMVDPNVISPENFNDNTTLDTTSRVPILVLKELLIKYKSERFKLTDEDIRIEIAKRDEKEKMLIISKLDRMTKEEKALELVKKRLGIGDWAVGGTKAIYAYNPDQYERDRNQRMDMGLVDFSGDGTVEIPEGRQADAYGFYGNGDEHFYEANGAYEVQQTREDDY</sequence>